<organism evidence="2 3">
    <name type="scientific">Phytophthora nicotianae</name>
    <name type="common">Potato buckeye rot agent</name>
    <name type="synonym">Phytophthora parasitica</name>
    <dbReference type="NCBI Taxonomy" id="4792"/>
    <lineage>
        <taxon>Eukaryota</taxon>
        <taxon>Sar</taxon>
        <taxon>Stramenopiles</taxon>
        <taxon>Oomycota</taxon>
        <taxon>Peronosporomycetes</taxon>
        <taxon>Peronosporales</taxon>
        <taxon>Peronosporaceae</taxon>
        <taxon>Phytophthora</taxon>
    </lineage>
</organism>
<gene>
    <name evidence="2" type="ORF">L916_00990</name>
</gene>
<reference evidence="2 3" key="1">
    <citation type="submission" date="2013-11" db="EMBL/GenBank/DDBJ databases">
        <title>The Genome Sequence of Phytophthora parasitica CJ05E6.</title>
        <authorList>
            <consortium name="The Broad Institute Genomics Platform"/>
            <person name="Russ C."/>
            <person name="Tyler B."/>
            <person name="Panabieres F."/>
            <person name="Shan W."/>
            <person name="Tripathy S."/>
            <person name="Grunwald N."/>
            <person name="Machado M."/>
            <person name="Johnson C.S."/>
            <person name="Arredondo F."/>
            <person name="Hong C."/>
            <person name="Coffey M."/>
            <person name="Young S.K."/>
            <person name="Zeng Q."/>
            <person name="Gargeya S."/>
            <person name="Fitzgerald M."/>
            <person name="Abouelleil A."/>
            <person name="Alvarado L."/>
            <person name="Chapman S.B."/>
            <person name="Gainer-Dewar J."/>
            <person name="Goldberg J."/>
            <person name="Griggs A."/>
            <person name="Gujja S."/>
            <person name="Hansen M."/>
            <person name="Howarth C."/>
            <person name="Imamovic A."/>
            <person name="Ireland A."/>
            <person name="Larimer J."/>
            <person name="McCowan C."/>
            <person name="Murphy C."/>
            <person name="Pearson M."/>
            <person name="Poon T.W."/>
            <person name="Priest M."/>
            <person name="Roberts A."/>
            <person name="Saif S."/>
            <person name="Shea T."/>
            <person name="Sykes S."/>
            <person name="Wortman J."/>
            <person name="Nusbaum C."/>
            <person name="Birren B."/>
        </authorList>
    </citation>
    <scope>NUCLEOTIDE SEQUENCE [LARGE SCALE GENOMIC DNA]</scope>
    <source>
        <strain evidence="2 3">CJ05E6</strain>
    </source>
</reference>
<dbReference type="VEuPathDB" id="FungiDB:PPTG_20046"/>
<dbReference type="AlphaFoldDB" id="W2JUQ8"/>
<name>W2JUQ8_PHYNI</name>
<accession>W2JUQ8</accession>
<evidence type="ECO:0000313" key="3">
    <source>
        <dbReference type="Proteomes" id="UP000053864"/>
    </source>
</evidence>
<dbReference type="Proteomes" id="UP000053864">
    <property type="component" value="Unassembled WGS sequence"/>
</dbReference>
<dbReference type="EMBL" id="KI670566">
    <property type="protein sequence ID" value="ETL49542.1"/>
    <property type="molecule type" value="Genomic_DNA"/>
</dbReference>
<evidence type="ECO:0000313" key="2">
    <source>
        <dbReference type="EMBL" id="ETL49542.1"/>
    </source>
</evidence>
<feature type="region of interest" description="Disordered" evidence="1">
    <location>
        <begin position="152"/>
        <end position="172"/>
    </location>
</feature>
<proteinExistence type="predicted"/>
<evidence type="ECO:0000256" key="1">
    <source>
        <dbReference type="SAM" id="MobiDB-lite"/>
    </source>
</evidence>
<sequence length="240" mass="26706">MVSLGEEELMRYLAQIDLDALRLEPSPHPVRLPLRSAHRLLSNFQIATLKTEMMSVASTAEKKMCPTNLSESTSKKKLFKTQKQLPAIVKYTKHCRIIQPVLKAICSLLVRRACIIQDNSLEADFEEVVDHDEYSTESGVVADYQTAAGVEKTSDDDLCEPASDTEGKANRVTRTDGPRAFVVFESDAENDNGDWDDDTQSVESVDESIPIPPELHYDNEMISAIGDWATLPLVVCQTGF</sequence>
<protein>
    <submittedName>
        <fullName evidence="2">Uncharacterized protein</fullName>
    </submittedName>
</protein>